<keyword evidence="2" id="KW-1133">Transmembrane helix</keyword>
<protein>
    <submittedName>
        <fullName evidence="3">G10151 protein</fullName>
    </submittedName>
</protein>
<feature type="region of interest" description="Disordered" evidence="1">
    <location>
        <begin position="58"/>
        <end position="79"/>
    </location>
</feature>
<dbReference type="Proteomes" id="UP001497392">
    <property type="component" value="Unassembled WGS sequence"/>
</dbReference>
<proteinExistence type="predicted"/>
<evidence type="ECO:0000256" key="1">
    <source>
        <dbReference type="SAM" id="MobiDB-lite"/>
    </source>
</evidence>
<evidence type="ECO:0000313" key="3">
    <source>
        <dbReference type="EMBL" id="CAL5227228.1"/>
    </source>
</evidence>
<name>A0ABP1GAS8_9CHLO</name>
<keyword evidence="4" id="KW-1185">Reference proteome</keyword>
<evidence type="ECO:0000313" key="4">
    <source>
        <dbReference type="Proteomes" id="UP001497392"/>
    </source>
</evidence>
<comment type="caution">
    <text evidence="3">The sequence shown here is derived from an EMBL/GenBank/DDBJ whole genome shotgun (WGS) entry which is preliminary data.</text>
</comment>
<gene>
    <name evidence="3" type="primary">g10151</name>
    <name evidence="3" type="ORF">VP750_LOCUS9134</name>
</gene>
<organism evidence="3 4">
    <name type="scientific">Coccomyxa viridis</name>
    <dbReference type="NCBI Taxonomy" id="1274662"/>
    <lineage>
        <taxon>Eukaryota</taxon>
        <taxon>Viridiplantae</taxon>
        <taxon>Chlorophyta</taxon>
        <taxon>core chlorophytes</taxon>
        <taxon>Trebouxiophyceae</taxon>
        <taxon>Trebouxiophyceae incertae sedis</taxon>
        <taxon>Coccomyxaceae</taxon>
        <taxon>Coccomyxa</taxon>
    </lineage>
</organism>
<evidence type="ECO:0000256" key="2">
    <source>
        <dbReference type="SAM" id="Phobius"/>
    </source>
</evidence>
<reference evidence="3 4" key="1">
    <citation type="submission" date="2024-06" db="EMBL/GenBank/DDBJ databases">
        <authorList>
            <person name="Kraege A."/>
            <person name="Thomma B."/>
        </authorList>
    </citation>
    <scope>NUCLEOTIDE SEQUENCE [LARGE SCALE GENOMIC DNA]</scope>
</reference>
<keyword evidence="2" id="KW-0472">Membrane</keyword>
<sequence>MAHSKTTPLQTLLQASAGLGVFSLAYWSLFKDKPKQQSQASGAPNAQQPDIVTLLDQESQKSSNKYWQGELEGQGSDKA</sequence>
<keyword evidence="2" id="KW-0812">Transmembrane</keyword>
<dbReference type="EMBL" id="CAXHTA020000017">
    <property type="protein sequence ID" value="CAL5227228.1"/>
    <property type="molecule type" value="Genomic_DNA"/>
</dbReference>
<feature type="transmembrane region" description="Helical" evidence="2">
    <location>
        <begin position="12"/>
        <end position="30"/>
    </location>
</feature>
<accession>A0ABP1GAS8</accession>